<name>A0AAV0XLL0_9HEMI</name>
<keyword evidence="1" id="KW-1133">Transmembrane helix</keyword>
<feature type="transmembrane region" description="Helical" evidence="1">
    <location>
        <begin position="253"/>
        <end position="271"/>
    </location>
</feature>
<comment type="caution">
    <text evidence="2">The sequence shown here is derived from an EMBL/GenBank/DDBJ whole genome shotgun (WGS) entry which is preliminary data.</text>
</comment>
<reference evidence="2 3" key="1">
    <citation type="submission" date="2023-01" db="EMBL/GenBank/DDBJ databases">
        <authorList>
            <person name="Whitehead M."/>
        </authorList>
    </citation>
    <scope>NUCLEOTIDE SEQUENCE [LARGE SCALE GENOMIC DNA]</scope>
</reference>
<evidence type="ECO:0000313" key="2">
    <source>
        <dbReference type="EMBL" id="CAI6369345.1"/>
    </source>
</evidence>
<dbReference type="Proteomes" id="UP001160148">
    <property type="component" value="Unassembled WGS sequence"/>
</dbReference>
<accession>A0AAV0XLL0</accession>
<dbReference type="EMBL" id="CARXXK010000005">
    <property type="protein sequence ID" value="CAI6369345.1"/>
    <property type="molecule type" value="Genomic_DNA"/>
</dbReference>
<organism evidence="2 3">
    <name type="scientific">Macrosiphum euphorbiae</name>
    <name type="common">potato aphid</name>
    <dbReference type="NCBI Taxonomy" id="13131"/>
    <lineage>
        <taxon>Eukaryota</taxon>
        <taxon>Metazoa</taxon>
        <taxon>Ecdysozoa</taxon>
        <taxon>Arthropoda</taxon>
        <taxon>Hexapoda</taxon>
        <taxon>Insecta</taxon>
        <taxon>Pterygota</taxon>
        <taxon>Neoptera</taxon>
        <taxon>Paraneoptera</taxon>
        <taxon>Hemiptera</taxon>
        <taxon>Sternorrhyncha</taxon>
        <taxon>Aphidomorpha</taxon>
        <taxon>Aphidoidea</taxon>
        <taxon>Aphididae</taxon>
        <taxon>Macrosiphini</taxon>
        <taxon>Macrosiphum</taxon>
    </lineage>
</organism>
<keyword evidence="3" id="KW-1185">Reference proteome</keyword>
<evidence type="ECO:0000256" key="1">
    <source>
        <dbReference type="SAM" id="Phobius"/>
    </source>
</evidence>
<proteinExistence type="predicted"/>
<protein>
    <submittedName>
        <fullName evidence="2">Uncharacterized protein</fullName>
    </submittedName>
</protein>
<sequence>MDSKSNCTLHFEWKTSLVCSRKLVEFDKDKCAATVKISSQNVINNITKNLNNILSVNNLVDDSTKTNYQIDFCNGSVSLNGSKFFGNMNLGYDIIKKQLIANFQNTNDNYFTNVEIIVACTKSTEKLSTFQVISTNNGVRISTYSKCVCCMDFNDHTYEEMCKTYQSISISTTKTVENQPSKGSENNKSIETNIELTKIEETYLSVTEQIEESVTLIENYNTTLQQFYGKDVTSDNFTDLSIIKKKEVSGTSFYTVIVLMVLVLLPLIWIYRWKLLKEIRTVSYTLPFARRRRGSYNRNLM</sequence>
<keyword evidence="1" id="KW-0472">Membrane</keyword>
<dbReference type="AlphaFoldDB" id="A0AAV0XLL0"/>
<evidence type="ECO:0000313" key="3">
    <source>
        <dbReference type="Proteomes" id="UP001160148"/>
    </source>
</evidence>
<gene>
    <name evidence="2" type="ORF">MEUPH1_LOCUS23593</name>
</gene>
<keyword evidence="1" id="KW-0812">Transmembrane</keyword>